<keyword evidence="5 13" id="KW-0479">Metal-binding</keyword>
<dbReference type="STRING" id="1123062.SAMN02745775_1186"/>
<feature type="binding site" evidence="13">
    <location>
        <position position="269"/>
    </location>
    <ligand>
        <name>Mg(2+)</name>
        <dbReference type="ChEBI" id="CHEBI:18420"/>
    </ligand>
</feature>
<keyword evidence="7 13" id="KW-0106">Calcium</keyword>
<comment type="pathway">
    <text evidence="3">Amino-acid degradation; L-phenylalanine degradation; acetoacetate and fumarate from L-phenylalanine: step 6/6.</text>
</comment>
<dbReference type="SUPFAM" id="SSF56529">
    <property type="entry name" value="FAH"/>
    <property type="match status" value="1"/>
</dbReference>
<evidence type="ECO:0000313" key="17">
    <source>
        <dbReference type="Proteomes" id="UP000199473"/>
    </source>
</evidence>
<keyword evidence="17" id="KW-1185">Reference proteome</keyword>
<evidence type="ECO:0000256" key="6">
    <source>
        <dbReference type="ARBA" id="ARBA00022801"/>
    </source>
</evidence>
<dbReference type="GO" id="GO:1902000">
    <property type="term" value="P:homogentisate catabolic process"/>
    <property type="evidence" value="ECO:0007669"/>
    <property type="project" value="TreeGrafter"/>
</dbReference>
<evidence type="ECO:0000256" key="5">
    <source>
        <dbReference type="ARBA" id="ARBA00022723"/>
    </source>
</evidence>
<feature type="binding site" evidence="13">
    <location>
        <position position="265"/>
    </location>
    <ligand>
        <name>Mg(2+)</name>
        <dbReference type="ChEBI" id="CHEBI:18420"/>
    </ligand>
</feature>
<feature type="active site" description="Proton acceptor" evidence="11">
    <location>
        <position position="147"/>
    </location>
</feature>
<organism evidence="16 17">
    <name type="scientific">Falsiroseomonas stagni DSM 19981</name>
    <dbReference type="NCBI Taxonomy" id="1123062"/>
    <lineage>
        <taxon>Bacteria</taxon>
        <taxon>Pseudomonadati</taxon>
        <taxon>Pseudomonadota</taxon>
        <taxon>Alphaproteobacteria</taxon>
        <taxon>Acetobacterales</taxon>
        <taxon>Roseomonadaceae</taxon>
        <taxon>Falsiroseomonas</taxon>
    </lineage>
</organism>
<comment type="cofactor">
    <cofactor evidence="2 13">
        <name>Mg(2+)</name>
        <dbReference type="ChEBI" id="CHEBI:18420"/>
    </cofactor>
</comment>
<evidence type="ECO:0000259" key="15">
    <source>
        <dbReference type="Pfam" id="PF09298"/>
    </source>
</evidence>
<dbReference type="Gene3D" id="3.90.850.10">
    <property type="entry name" value="Fumarylacetoacetase-like, C-terminal domain"/>
    <property type="match status" value="1"/>
</dbReference>
<dbReference type="Pfam" id="PF01557">
    <property type="entry name" value="FAA_hydrolase"/>
    <property type="match status" value="1"/>
</dbReference>
<evidence type="ECO:0000256" key="8">
    <source>
        <dbReference type="ARBA" id="ARBA00022842"/>
    </source>
</evidence>
<dbReference type="EC" id="3.7.1.2" evidence="4"/>
<keyword evidence="10" id="KW-0585">Phenylalanine catabolism</keyword>
<proteinExistence type="predicted"/>
<dbReference type="Gene3D" id="2.30.30.230">
    <property type="entry name" value="Fumarylacetoacetase, N-terminal domain"/>
    <property type="match status" value="1"/>
</dbReference>
<keyword evidence="9" id="KW-0828">Tyrosine catabolism</keyword>
<dbReference type="UniPathway" id="UPA00139">
    <property type="reaction ID" value="UER00341"/>
</dbReference>
<feature type="binding site" evidence="12">
    <location>
        <position position="252"/>
    </location>
    <ligand>
        <name>substrate</name>
    </ligand>
</feature>
<evidence type="ECO:0000313" key="16">
    <source>
        <dbReference type="EMBL" id="SFL07742.1"/>
    </source>
</evidence>
<dbReference type="InterPro" id="IPR036663">
    <property type="entry name" value="Fumarylacetoacetase_C_sf"/>
</dbReference>
<name>A0A1I4EPS3_9PROT</name>
<feature type="binding site" evidence="12">
    <location>
        <position position="155"/>
    </location>
    <ligand>
        <name>substrate</name>
    </ligand>
</feature>
<dbReference type="NCBIfam" id="TIGR01266">
    <property type="entry name" value="fum_ac_acetase"/>
    <property type="match status" value="1"/>
</dbReference>
<dbReference type="GO" id="GO:0004334">
    <property type="term" value="F:fumarylacetoacetase activity"/>
    <property type="evidence" value="ECO:0007669"/>
    <property type="project" value="UniProtKB-EC"/>
</dbReference>
<dbReference type="AlphaFoldDB" id="A0A1I4EPS3"/>
<evidence type="ECO:0000256" key="1">
    <source>
        <dbReference type="ARBA" id="ARBA00001913"/>
    </source>
</evidence>
<dbReference type="GO" id="GO:0006559">
    <property type="term" value="P:L-phenylalanine catabolic process"/>
    <property type="evidence" value="ECO:0007669"/>
    <property type="project" value="UniProtKB-UniPathway"/>
</dbReference>
<feature type="binding site" evidence="13">
    <location>
        <position position="213"/>
    </location>
    <ligand>
        <name>Ca(2+)</name>
        <dbReference type="ChEBI" id="CHEBI:29108"/>
    </ligand>
</feature>
<dbReference type="InterPro" id="IPR036462">
    <property type="entry name" value="Fumarylacetoacetase_N_sf"/>
</dbReference>
<evidence type="ECO:0000256" key="13">
    <source>
        <dbReference type="PIRSR" id="PIRSR605959-3"/>
    </source>
</evidence>
<dbReference type="GO" id="GO:0006572">
    <property type="term" value="P:L-tyrosine catabolic process"/>
    <property type="evidence" value="ECO:0007669"/>
    <property type="project" value="UniProtKB-KW"/>
</dbReference>
<feature type="binding site" evidence="13">
    <location>
        <position position="211"/>
    </location>
    <ligand>
        <name>Ca(2+)</name>
        <dbReference type="ChEBI" id="CHEBI:29108"/>
    </ligand>
</feature>
<evidence type="ECO:0000256" key="11">
    <source>
        <dbReference type="PIRSR" id="PIRSR605959-1"/>
    </source>
</evidence>
<feature type="domain" description="Fumarylacetoacetase-like C-terminal" evidence="14">
    <location>
        <begin position="139"/>
        <end position="434"/>
    </location>
</feature>
<dbReference type="EMBL" id="FOSQ01000018">
    <property type="protein sequence ID" value="SFL07742.1"/>
    <property type="molecule type" value="Genomic_DNA"/>
</dbReference>
<reference evidence="16 17" key="1">
    <citation type="submission" date="2016-10" db="EMBL/GenBank/DDBJ databases">
        <authorList>
            <person name="de Groot N.N."/>
        </authorList>
    </citation>
    <scope>NUCLEOTIDE SEQUENCE [LARGE SCALE GENOMIC DNA]</scope>
    <source>
        <strain evidence="16 17">DSM 19981</strain>
    </source>
</reference>
<keyword evidence="8 13" id="KW-0460">Magnesium</keyword>
<evidence type="ECO:0000256" key="3">
    <source>
        <dbReference type="ARBA" id="ARBA00004782"/>
    </source>
</evidence>
<feature type="binding site" evidence="13">
    <location>
        <position position="245"/>
    </location>
    <ligand>
        <name>Ca(2+)</name>
        <dbReference type="ChEBI" id="CHEBI:29108"/>
    </ligand>
</feature>
<keyword evidence="6 16" id="KW-0378">Hydrolase</keyword>
<feature type="binding site" evidence="13">
    <location>
        <position position="140"/>
    </location>
    <ligand>
        <name>Ca(2+)</name>
        <dbReference type="ChEBI" id="CHEBI:29108"/>
    </ligand>
</feature>
<dbReference type="PANTHER" id="PTHR43069:SF2">
    <property type="entry name" value="FUMARYLACETOACETASE"/>
    <property type="match status" value="1"/>
</dbReference>
<evidence type="ECO:0000256" key="12">
    <source>
        <dbReference type="PIRSR" id="PIRSR605959-2"/>
    </source>
</evidence>
<dbReference type="InterPro" id="IPR015377">
    <property type="entry name" value="Fumarylacetoacetase_N"/>
</dbReference>
<accession>A0A1I4EPS3</accession>
<dbReference type="InterPro" id="IPR011234">
    <property type="entry name" value="Fumarylacetoacetase-like_C"/>
</dbReference>
<protein>
    <recommendedName>
        <fullName evidence="4">fumarylacetoacetase</fullName>
        <ecNumber evidence="4">3.7.1.2</ecNumber>
    </recommendedName>
</protein>
<dbReference type="RefSeq" id="WP_092963080.1">
    <property type="nucleotide sequence ID" value="NZ_FOSQ01000018.1"/>
</dbReference>
<feature type="domain" description="Fumarylacetoacetase N-terminal" evidence="15">
    <location>
        <begin position="33"/>
        <end position="132"/>
    </location>
</feature>
<feature type="binding site" evidence="12">
    <location>
        <position position="372"/>
    </location>
    <ligand>
        <name>substrate</name>
    </ligand>
</feature>
<feature type="binding site" evidence="13">
    <location>
        <position position="245"/>
    </location>
    <ligand>
        <name>Mg(2+)</name>
        <dbReference type="ChEBI" id="CHEBI:18420"/>
    </ligand>
</feature>
<dbReference type="Proteomes" id="UP000199473">
    <property type="component" value="Unassembled WGS sequence"/>
</dbReference>
<dbReference type="GO" id="GO:0046872">
    <property type="term" value="F:metal ion binding"/>
    <property type="evidence" value="ECO:0007669"/>
    <property type="project" value="UniProtKB-KW"/>
</dbReference>
<dbReference type="PANTHER" id="PTHR43069">
    <property type="entry name" value="FUMARYLACETOACETASE"/>
    <property type="match status" value="1"/>
</dbReference>
<dbReference type="SUPFAM" id="SSF63433">
    <property type="entry name" value="Fumarylacetoacetate hydrolase, FAH, N-terminal domain"/>
    <property type="match status" value="1"/>
</dbReference>
<evidence type="ECO:0000259" key="14">
    <source>
        <dbReference type="Pfam" id="PF01557"/>
    </source>
</evidence>
<dbReference type="Pfam" id="PF09298">
    <property type="entry name" value="FAA_hydrolase_N"/>
    <property type="match status" value="1"/>
</dbReference>
<dbReference type="InterPro" id="IPR005959">
    <property type="entry name" value="Fumarylacetoacetase"/>
</dbReference>
<evidence type="ECO:0000256" key="10">
    <source>
        <dbReference type="ARBA" id="ARBA00023232"/>
    </source>
</evidence>
<evidence type="ECO:0000256" key="4">
    <source>
        <dbReference type="ARBA" id="ARBA00012094"/>
    </source>
</evidence>
<sequence>MPHGLPALDETHDPARRSWVASANAPGTDFPIQNLPLGVFSRAGGEKRGGIAIGDQVLDLAAGLAAGLFEGAAREAAGAASGPVLNPLLALGRGASRALRRRVSAILAAGSADQAKAAECLVPMDQVALHLPVTVGNFTDFMASRFHTARMGAKRDPANPLPPAFLHLPIAYHSRATTVRVGGEAVARPHGQALGPDGTPRFGPCQALDFELEFGAVIGRANRMGEPIPVARAGEAIFGYCLLNDWSARDVQRFEMMPLGPFLSKSLSTSVSPWIVTAEALAPFAAPAFARFESDPEPLPYLMAAGDQAAGGLDVALDCWMTTPRMRAEGAAPARIVATSLRHLHWTFAQMVAHHTSNGCDLRTGDVLGSGTVSGPEPEGRACLAEVVMEEGGLTLPNGERRSFLEDGDEVWFTGRAERAGYVPIGFGECRARIDPAKSWPMG</sequence>
<evidence type="ECO:0000256" key="7">
    <source>
        <dbReference type="ARBA" id="ARBA00022837"/>
    </source>
</evidence>
<gene>
    <name evidence="16" type="ORF">SAMN02745775_1186</name>
</gene>
<evidence type="ECO:0000256" key="2">
    <source>
        <dbReference type="ARBA" id="ARBA00001946"/>
    </source>
</evidence>
<comment type="cofactor">
    <cofactor evidence="1 13">
        <name>Ca(2+)</name>
        <dbReference type="ChEBI" id="CHEBI:29108"/>
    </cofactor>
</comment>
<evidence type="ECO:0000256" key="9">
    <source>
        <dbReference type="ARBA" id="ARBA00022878"/>
    </source>
</evidence>
<dbReference type="OrthoDB" id="3766879at2"/>